<feature type="domain" description="DUF2062" evidence="2">
    <location>
        <begin position="5"/>
        <end position="158"/>
    </location>
</feature>
<feature type="transmembrane region" description="Helical" evidence="1">
    <location>
        <begin position="58"/>
        <end position="79"/>
    </location>
</feature>
<sequence length="179" mass="20019">MRINRYFRYQYLRILRLKDAPDKIARGVALGVALDFLPLPFISLFVAWIVAKLARWNTLAAVITAAALKPAVFTIFFPLNILVGSLFVEGRTVHPQQVQVPVAEPGMDPHSLANFFSLATLKSLGWPFLVGSFINAGVSFLLVYLLVNRTLIYRMEKRLARLKTGVSGENNNSENQQEG</sequence>
<dbReference type="OrthoDB" id="2081976at2"/>
<organism evidence="3 4">
    <name type="scientific">Carboxydocella sporoproducens DSM 16521</name>
    <dbReference type="NCBI Taxonomy" id="1121270"/>
    <lineage>
        <taxon>Bacteria</taxon>
        <taxon>Bacillati</taxon>
        <taxon>Bacillota</taxon>
        <taxon>Clostridia</taxon>
        <taxon>Eubacteriales</taxon>
        <taxon>Clostridiales Family XVI. Incertae Sedis</taxon>
        <taxon>Carboxydocella</taxon>
    </lineage>
</organism>
<dbReference type="AlphaFoldDB" id="A0A1T4RGZ7"/>
<reference evidence="4" key="1">
    <citation type="submission" date="2017-02" db="EMBL/GenBank/DDBJ databases">
        <authorList>
            <person name="Varghese N."/>
            <person name="Submissions S."/>
        </authorList>
    </citation>
    <scope>NUCLEOTIDE SEQUENCE [LARGE SCALE GENOMIC DNA]</scope>
    <source>
        <strain evidence="4">DSM 16521</strain>
    </source>
</reference>
<dbReference type="Pfam" id="PF09835">
    <property type="entry name" value="DUF2062"/>
    <property type="match status" value="1"/>
</dbReference>
<dbReference type="InterPro" id="IPR018639">
    <property type="entry name" value="DUF2062"/>
</dbReference>
<keyword evidence="1" id="KW-0812">Transmembrane</keyword>
<proteinExistence type="predicted"/>
<feature type="transmembrane region" description="Helical" evidence="1">
    <location>
        <begin position="124"/>
        <end position="147"/>
    </location>
</feature>
<name>A0A1T4RGZ7_9FIRM</name>
<evidence type="ECO:0000313" key="4">
    <source>
        <dbReference type="Proteomes" id="UP000189933"/>
    </source>
</evidence>
<keyword evidence="1" id="KW-1133">Transmembrane helix</keyword>
<accession>A0A1T4RGZ7</accession>
<keyword evidence="1" id="KW-0472">Membrane</keyword>
<feature type="transmembrane region" description="Helical" evidence="1">
    <location>
        <begin position="28"/>
        <end position="51"/>
    </location>
</feature>
<evidence type="ECO:0000256" key="1">
    <source>
        <dbReference type="SAM" id="Phobius"/>
    </source>
</evidence>
<dbReference type="EMBL" id="FUXM01000030">
    <property type="protein sequence ID" value="SKA15272.1"/>
    <property type="molecule type" value="Genomic_DNA"/>
</dbReference>
<evidence type="ECO:0000313" key="3">
    <source>
        <dbReference type="EMBL" id="SKA15272.1"/>
    </source>
</evidence>
<evidence type="ECO:0000259" key="2">
    <source>
        <dbReference type="Pfam" id="PF09835"/>
    </source>
</evidence>
<gene>
    <name evidence="3" type="ORF">SAMN02745885_02121</name>
</gene>
<keyword evidence="4" id="KW-1185">Reference proteome</keyword>
<dbReference type="Proteomes" id="UP000189933">
    <property type="component" value="Unassembled WGS sequence"/>
</dbReference>
<protein>
    <recommendedName>
        <fullName evidence="2">DUF2062 domain-containing protein</fullName>
    </recommendedName>
</protein>
<dbReference type="RefSeq" id="WP_078666143.1">
    <property type="nucleotide sequence ID" value="NZ_FUXM01000030.1"/>
</dbReference>